<dbReference type="OrthoDB" id="6016419at2"/>
<feature type="transmembrane region" description="Helical" evidence="1">
    <location>
        <begin position="132"/>
        <end position="152"/>
    </location>
</feature>
<dbReference type="PANTHER" id="PTHR43471">
    <property type="entry name" value="ABC TRANSPORTER PERMEASE"/>
    <property type="match status" value="1"/>
</dbReference>
<dbReference type="KEGG" id="masz:C9I28_13525"/>
<feature type="transmembrane region" description="Helical" evidence="1">
    <location>
        <begin position="423"/>
        <end position="446"/>
    </location>
</feature>
<evidence type="ECO:0000313" key="3">
    <source>
        <dbReference type="Proteomes" id="UP000240505"/>
    </source>
</evidence>
<keyword evidence="1" id="KW-0472">Membrane</keyword>
<dbReference type="EMBL" id="CP028324">
    <property type="protein sequence ID" value="AVR96598.1"/>
    <property type="molecule type" value="Genomic_DNA"/>
</dbReference>
<dbReference type="GO" id="GO:0140359">
    <property type="term" value="F:ABC-type transporter activity"/>
    <property type="evidence" value="ECO:0007669"/>
    <property type="project" value="InterPro"/>
</dbReference>
<feature type="transmembrane region" description="Helical" evidence="1">
    <location>
        <begin position="237"/>
        <end position="258"/>
    </location>
</feature>
<keyword evidence="3" id="KW-1185">Reference proteome</keyword>
<dbReference type="RefSeq" id="WP_107141947.1">
    <property type="nucleotide sequence ID" value="NZ_CP028324.1"/>
</dbReference>
<proteinExistence type="predicted"/>
<dbReference type="Pfam" id="PF12040">
    <property type="entry name" value="DUF3526"/>
    <property type="match status" value="1"/>
</dbReference>
<organism evidence="2 3">
    <name type="scientific">Pseudoduganella armeniaca</name>
    <dbReference type="NCBI Taxonomy" id="2072590"/>
    <lineage>
        <taxon>Bacteria</taxon>
        <taxon>Pseudomonadati</taxon>
        <taxon>Pseudomonadota</taxon>
        <taxon>Betaproteobacteria</taxon>
        <taxon>Burkholderiales</taxon>
        <taxon>Oxalobacteraceae</taxon>
        <taxon>Telluria group</taxon>
        <taxon>Pseudoduganella</taxon>
    </lineage>
</organism>
<sequence>MKTFKLELRLALHSRLASGALVLLLVLAALAVWSGLHAVGQQREALVRIAAVQRADVAAVAHKYRDGGEAGYAAYSTPHLTDRPPAPLAFAAFGQRDLQPFALRVRLLGLQAQLYESESINPELAAAGRFDFAFVLVYLAPLFVIALMHDLVAGEREAGRLRLVHALPVPGARLWRRRIALRFGLVLAVLVLPLLCGAASAGVAPGDALLVAGVTALYLAFWFGVAAAVAAGMRTSAGGAAVLLAVFVVLTLVLPTLVNGAIGRAVPVSKGAELALAQRQAVHTAWDRPKEETMTKFFRTHPEWRGTPPLTAQFQWKWYYAMHQAGDDAVAGQVDDYRTALTAREDWTGHSGWLLPSVAVQAVLHRLADTDLRAHMGYLERIGAFHRQLRAYFYPYIFNERPFGPAEFAGLPRWERAAGVGTVALDALVALALLAALAAGAGAAALRRVRP</sequence>
<keyword evidence="1" id="KW-1133">Transmembrane helix</keyword>
<dbReference type="GO" id="GO:0005886">
    <property type="term" value="C:plasma membrane"/>
    <property type="evidence" value="ECO:0007669"/>
    <property type="project" value="UniProtKB-SubCell"/>
</dbReference>
<accession>A0A2R4CAR8</accession>
<gene>
    <name evidence="2" type="ORF">C9I28_13525</name>
</gene>
<evidence type="ECO:0000256" key="1">
    <source>
        <dbReference type="SAM" id="Phobius"/>
    </source>
</evidence>
<dbReference type="InterPro" id="IPR021913">
    <property type="entry name" value="DUF3526"/>
</dbReference>
<protein>
    <submittedName>
        <fullName evidence="2">ABC transporter permease</fullName>
    </submittedName>
</protein>
<dbReference type="Proteomes" id="UP000240505">
    <property type="component" value="Chromosome"/>
</dbReference>
<keyword evidence="1" id="KW-0812">Transmembrane</keyword>
<name>A0A2R4CAR8_9BURK</name>
<feature type="transmembrane region" description="Helical" evidence="1">
    <location>
        <begin position="183"/>
        <end position="203"/>
    </location>
</feature>
<evidence type="ECO:0000313" key="2">
    <source>
        <dbReference type="EMBL" id="AVR96598.1"/>
    </source>
</evidence>
<dbReference type="AlphaFoldDB" id="A0A2R4CAR8"/>
<feature type="transmembrane region" description="Helical" evidence="1">
    <location>
        <begin position="209"/>
        <end position="230"/>
    </location>
</feature>
<dbReference type="Pfam" id="PF12679">
    <property type="entry name" value="ABC2_membrane_2"/>
    <property type="match status" value="1"/>
</dbReference>
<dbReference type="PANTHER" id="PTHR43471:SF1">
    <property type="entry name" value="ABC TRANSPORTER PERMEASE PROTEIN NOSY-RELATED"/>
    <property type="match status" value="1"/>
</dbReference>
<reference evidence="2 3" key="1">
    <citation type="submission" date="2018-03" db="EMBL/GenBank/DDBJ databases">
        <title>Massilia armeniaca sp. nov., isolated from desert soil.</title>
        <authorList>
            <person name="Huang H."/>
            <person name="Ren M."/>
        </authorList>
    </citation>
    <scope>NUCLEOTIDE SEQUENCE [LARGE SCALE GENOMIC DNA]</scope>
    <source>
        <strain evidence="2 3">ZMN-3</strain>
    </source>
</reference>